<feature type="transmembrane region" description="Helical" evidence="1">
    <location>
        <begin position="72"/>
        <end position="91"/>
    </location>
</feature>
<evidence type="ECO:0000256" key="1">
    <source>
        <dbReference type="SAM" id="Phobius"/>
    </source>
</evidence>
<keyword evidence="1" id="KW-1133">Transmembrane helix</keyword>
<sequence length="92" mass="10122">MIATCGIQLDACYGHSGSNHRVALTDPAMLLSRALSPLWSFEAYPSPFLSLQFGCYRYVVKKNIKSGQIHHTMFTLTCALPIILSFGVLMAV</sequence>
<dbReference type="EMBL" id="JASBNA010000008">
    <property type="protein sequence ID" value="KAK7689474.1"/>
    <property type="molecule type" value="Genomic_DNA"/>
</dbReference>
<keyword evidence="1" id="KW-0812">Transmembrane</keyword>
<dbReference type="AlphaFoldDB" id="A0AAW0GCT9"/>
<accession>A0AAW0GCT9</accession>
<evidence type="ECO:0000313" key="3">
    <source>
        <dbReference type="Proteomes" id="UP001385951"/>
    </source>
</evidence>
<organism evidence="2 3">
    <name type="scientific">Cerrena zonata</name>
    <dbReference type="NCBI Taxonomy" id="2478898"/>
    <lineage>
        <taxon>Eukaryota</taxon>
        <taxon>Fungi</taxon>
        <taxon>Dikarya</taxon>
        <taxon>Basidiomycota</taxon>
        <taxon>Agaricomycotina</taxon>
        <taxon>Agaricomycetes</taxon>
        <taxon>Polyporales</taxon>
        <taxon>Cerrenaceae</taxon>
        <taxon>Cerrena</taxon>
    </lineage>
</organism>
<keyword evidence="1" id="KW-0472">Membrane</keyword>
<comment type="caution">
    <text evidence="2">The sequence shown here is derived from an EMBL/GenBank/DDBJ whole genome shotgun (WGS) entry which is preliminary data.</text>
</comment>
<gene>
    <name evidence="2" type="ORF">QCA50_007266</name>
</gene>
<protein>
    <submittedName>
        <fullName evidence="2">Uncharacterized protein</fullName>
    </submittedName>
</protein>
<keyword evidence="3" id="KW-1185">Reference proteome</keyword>
<proteinExistence type="predicted"/>
<evidence type="ECO:0000313" key="2">
    <source>
        <dbReference type="EMBL" id="KAK7689474.1"/>
    </source>
</evidence>
<dbReference type="Proteomes" id="UP001385951">
    <property type="component" value="Unassembled WGS sequence"/>
</dbReference>
<reference evidence="2 3" key="1">
    <citation type="submission" date="2022-09" db="EMBL/GenBank/DDBJ databases">
        <authorList>
            <person name="Palmer J.M."/>
        </authorList>
    </citation>
    <scope>NUCLEOTIDE SEQUENCE [LARGE SCALE GENOMIC DNA]</scope>
    <source>
        <strain evidence="2 3">DSM 7382</strain>
    </source>
</reference>
<name>A0AAW0GCT9_9APHY</name>